<organism evidence="5 6">
    <name type="scientific">Flavobacterium limi</name>
    <dbReference type="NCBI Taxonomy" id="2045105"/>
    <lineage>
        <taxon>Bacteria</taxon>
        <taxon>Pseudomonadati</taxon>
        <taxon>Bacteroidota</taxon>
        <taxon>Flavobacteriia</taxon>
        <taxon>Flavobacteriales</taxon>
        <taxon>Flavobacteriaceae</taxon>
        <taxon>Flavobacterium</taxon>
    </lineage>
</organism>
<dbReference type="InterPro" id="IPR000297">
    <property type="entry name" value="PPIase_PpiC"/>
</dbReference>
<dbReference type="PANTHER" id="PTHR47637">
    <property type="entry name" value="CHAPERONE SURA"/>
    <property type="match status" value="1"/>
</dbReference>
<dbReference type="Gene3D" id="3.10.50.40">
    <property type="match status" value="2"/>
</dbReference>
<dbReference type="PROSITE" id="PS50198">
    <property type="entry name" value="PPIC_PPIASE_2"/>
    <property type="match status" value="2"/>
</dbReference>
<dbReference type="EMBL" id="BMKP01000001">
    <property type="protein sequence ID" value="GGE95494.1"/>
    <property type="molecule type" value="Genomic_DNA"/>
</dbReference>
<feature type="domain" description="PpiC" evidence="4">
    <location>
        <begin position="215"/>
        <end position="315"/>
    </location>
</feature>
<dbReference type="InterPro" id="IPR046357">
    <property type="entry name" value="PPIase_dom_sf"/>
</dbReference>
<keyword evidence="1" id="KW-0732">Signal</keyword>
<evidence type="ECO:0000313" key="6">
    <source>
        <dbReference type="Proteomes" id="UP000655016"/>
    </source>
</evidence>
<dbReference type="SUPFAM" id="SSF54534">
    <property type="entry name" value="FKBP-like"/>
    <property type="match status" value="2"/>
</dbReference>
<proteinExistence type="predicted"/>
<comment type="caution">
    <text evidence="5">The sequence shown here is derived from an EMBL/GenBank/DDBJ whole genome shotgun (WGS) entry which is preliminary data.</text>
</comment>
<gene>
    <name evidence="5" type="primary">surA</name>
    <name evidence="5" type="ORF">GCM10011518_01010</name>
</gene>
<evidence type="ECO:0000256" key="1">
    <source>
        <dbReference type="ARBA" id="ARBA00022729"/>
    </source>
</evidence>
<evidence type="ECO:0000259" key="4">
    <source>
        <dbReference type="PROSITE" id="PS50198"/>
    </source>
</evidence>
<dbReference type="InterPro" id="IPR027304">
    <property type="entry name" value="Trigger_fact/SurA_dom_sf"/>
</dbReference>
<evidence type="ECO:0000256" key="2">
    <source>
        <dbReference type="PROSITE-ProRule" id="PRU00278"/>
    </source>
</evidence>
<dbReference type="GO" id="GO:0016853">
    <property type="term" value="F:isomerase activity"/>
    <property type="evidence" value="ECO:0007669"/>
    <property type="project" value="UniProtKB-KW"/>
</dbReference>
<feature type="region of interest" description="Disordered" evidence="3">
    <location>
        <begin position="362"/>
        <end position="383"/>
    </location>
</feature>
<feature type="domain" description="PpiC" evidence="4">
    <location>
        <begin position="318"/>
        <end position="413"/>
    </location>
</feature>
<protein>
    <submittedName>
        <fullName evidence="5">Peptidylprolyl isomerase</fullName>
    </submittedName>
</protein>
<dbReference type="Proteomes" id="UP000655016">
    <property type="component" value="Unassembled WGS sequence"/>
</dbReference>
<dbReference type="Pfam" id="PF00639">
    <property type="entry name" value="Rotamase"/>
    <property type="match status" value="2"/>
</dbReference>
<keyword evidence="6" id="KW-1185">Reference proteome</keyword>
<dbReference type="SUPFAM" id="SSF109998">
    <property type="entry name" value="Triger factor/SurA peptide-binding domain-like"/>
    <property type="match status" value="1"/>
</dbReference>
<name>A0ABQ1THV4_9FLAO</name>
<sequence>MTKTGPYIQIKFKIMLLKKIQLKTIDYRLILTICFLLFFSSIISAQEVIKDVVAEKPADKASINKQKVDGIIATVGDYIVLDSDIDKGYLEITSQGGSVKDISRCQMLGKLLEDKLYAHQAIQDSIIVSDAEVKSMMDERLAYMMRQTGGDINKIVEFYKKSSVEEFKTYFADILKEQKLSSEMQKKIVDAVEITPEEVRNFFKKIPKDELPTFGAEMEVAQIVVEPKVSDADKQKVKDRLNSIKKDVLEGSSFATKAVLYSQDPGSSPAGGYYKMTRKTPFVKEFKDVAFSLAEGEISDPFETQYGYHIIMVDKIKGQEVELRHILISPTVSETALKDAKERITNIRNKIVNKEISFADAARNESDQKETRANGGTLVNPNTQDTRFELTKMDAALYSQVSNLKDDEVSQPILDTDDKGKKTYKLITVTNRIDEHVADYAKDYTKIKELALKEKQINAIAKWFDSKIKDTYIKIIGEYRDCTFTNNWLKK</sequence>
<dbReference type="InterPro" id="IPR050280">
    <property type="entry name" value="OMP_Chaperone_SurA"/>
</dbReference>
<dbReference type="Gene3D" id="1.10.4030.10">
    <property type="entry name" value="Porin chaperone SurA, peptide-binding domain"/>
    <property type="match status" value="1"/>
</dbReference>
<dbReference type="PANTHER" id="PTHR47637:SF1">
    <property type="entry name" value="CHAPERONE SURA"/>
    <property type="match status" value="1"/>
</dbReference>
<evidence type="ECO:0000256" key="3">
    <source>
        <dbReference type="SAM" id="MobiDB-lite"/>
    </source>
</evidence>
<evidence type="ECO:0000313" key="5">
    <source>
        <dbReference type="EMBL" id="GGE95494.1"/>
    </source>
</evidence>
<keyword evidence="2 5" id="KW-0413">Isomerase</keyword>
<keyword evidence="2" id="KW-0697">Rotamase</keyword>
<feature type="compositionally biased region" description="Basic and acidic residues" evidence="3">
    <location>
        <begin position="362"/>
        <end position="372"/>
    </location>
</feature>
<reference evidence="6" key="1">
    <citation type="journal article" date="2019" name="Int. J. Syst. Evol. Microbiol.">
        <title>The Global Catalogue of Microorganisms (GCM) 10K type strain sequencing project: providing services to taxonomists for standard genome sequencing and annotation.</title>
        <authorList>
            <consortium name="The Broad Institute Genomics Platform"/>
            <consortium name="The Broad Institute Genome Sequencing Center for Infectious Disease"/>
            <person name="Wu L."/>
            <person name="Ma J."/>
        </authorList>
    </citation>
    <scope>NUCLEOTIDE SEQUENCE [LARGE SCALE GENOMIC DNA]</scope>
    <source>
        <strain evidence="6">CGMCC 1.16060</strain>
    </source>
</reference>
<accession>A0ABQ1THV4</accession>